<accession>A0A316ZVU3</accession>
<evidence type="ECO:0000313" key="1">
    <source>
        <dbReference type="EMBL" id="KAI1519347.1"/>
    </source>
</evidence>
<comment type="caution">
    <text evidence="1">The sequence shown here is derived from an EMBL/GenBank/DDBJ whole genome shotgun (WGS) entry which is preliminary data.</text>
</comment>
<protein>
    <submittedName>
        <fullName evidence="1">Uncharacterized protein</fullName>
    </submittedName>
</protein>
<dbReference type="AlphaFoldDB" id="A0A316ZVU3"/>
<sequence>MSGLSRVQLGFCLRNIRAREKHLLEGHSKKHNNETTVHAGSGKEPFKNSSYVQPVLKDSDYDMSLPSCDSLYSLSSMAGPSTPLGYNPTVTQTYESPREDSRHQVLRAISNTHEVTLNKRKGRRHRNQRHQQGRTGIEFDAASMSILPGLGMKYPCTECLEVFKMLVVGRGTKHLYMAIVSEYGPVCLQGHPRNTMVVLSAPCLWMQSPNLMDTQSQLV</sequence>
<proteinExistence type="predicted"/>
<dbReference type="Proteomes" id="UP000249757">
    <property type="component" value="Unassembled WGS sequence"/>
</dbReference>
<reference evidence="2" key="1">
    <citation type="journal article" date="2022" name="Microb. Genom.">
        <title>A global pangenome for the wheat fungal pathogen Pyrenophora tritici-repentis and prediction of effector protein structural homology.</title>
        <authorList>
            <person name="Moolhuijzen P.M."/>
            <person name="See P.T."/>
            <person name="Shi G."/>
            <person name="Powell H.R."/>
            <person name="Cockram J."/>
            <person name="Jorgensen L.N."/>
            <person name="Benslimane H."/>
            <person name="Strelkov S.E."/>
            <person name="Turner J."/>
            <person name="Liu Z."/>
            <person name="Moffat C.S."/>
        </authorList>
    </citation>
    <scope>NUCLEOTIDE SEQUENCE [LARGE SCALE GENOMIC DNA]</scope>
</reference>
<gene>
    <name evidence="1" type="ORF">Ptr86124_002475</name>
</gene>
<organism evidence="1 2">
    <name type="scientific">Pyrenophora tritici-repentis</name>
    <dbReference type="NCBI Taxonomy" id="45151"/>
    <lineage>
        <taxon>Eukaryota</taxon>
        <taxon>Fungi</taxon>
        <taxon>Dikarya</taxon>
        <taxon>Ascomycota</taxon>
        <taxon>Pezizomycotina</taxon>
        <taxon>Dothideomycetes</taxon>
        <taxon>Pleosporomycetidae</taxon>
        <taxon>Pleosporales</taxon>
        <taxon>Pleosporineae</taxon>
        <taxon>Pleosporaceae</taxon>
        <taxon>Pyrenophora</taxon>
    </lineage>
</organism>
<dbReference type="EMBL" id="NRDI02000002">
    <property type="protein sequence ID" value="KAI1519347.1"/>
    <property type="molecule type" value="Genomic_DNA"/>
</dbReference>
<name>A0A316ZVU3_9PLEO</name>
<keyword evidence="2" id="KW-1185">Reference proteome</keyword>
<evidence type="ECO:0000313" key="2">
    <source>
        <dbReference type="Proteomes" id="UP000249757"/>
    </source>
</evidence>